<keyword evidence="2" id="KW-1185">Reference proteome</keyword>
<evidence type="ECO:0000313" key="2">
    <source>
        <dbReference type="Proteomes" id="UP001320603"/>
    </source>
</evidence>
<accession>A0ABZ2IM00</accession>
<reference evidence="1 2" key="1">
    <citation type="submission" date="2024-02" db="EMBL/GenBank/DDBJ databases">
        <title>Whole genome sequencing of Parabacteroides sp. AD58.</title>
        <authorList>
            <person name="Chaplin A.V."/>
            <person name="Pikina A.P."/>
            <person name="Sokolova S.R."/>
            <person name="Korostin D.O."/>
            <person name="Efimov B.A."/>
        </authorList>
    </citation>
    <scope>NUCLEOTIDE SEQUENCE [LARGE SCALE GENOMIC DNA]</scope>
    <source>
        <strain evidence="1 2">AD58</strain>
    </source>
</reference>
<evidence type="ECO:0000313" key="1">
    <source>
        <dbReference type="EMBL" id="WWV67035.1"/>
    </source>
</evidence>
<organism evidence="1 2">
    <name type="scientific">Parabacteroides absconsus</name>
    <dbReference type="NCBI Taxonomy" id="2951805"/>
    <lineage>
        <taxon>Bacteria</taxon>
        <taxon>Pseudomonadati</taxon>
        <taxon>Bacteroidota</taxon>
        <taxon>Bacteroidia</taxon>
        <taxon>Bacteroidales</taxon>
        <taxon>Tannerellaceae</taxon>
        <taxon>Parabacteroides</taxon>
    </lineage>
</organism>
<name>A0ABZ2IM00_9BACT</name>
<sequence length="261" mass="29793">MILKCPISIPAFLSALKQEEGKIFFDLVLTDLLWEHGVLEPEPFGLQLVRKSIGGYEQKLPAPVVSSKVNMPFFRENQLRLIGPELIPFACSLFEETTTYVPSENTLWLYLDSEDLIDWCLGENLSLVRCKYSENEWTASLISQLKQEYDKIFFDDEHTGFLPGSHFVSVLYRALFEGRPDLEQGNKEWRITTLVAPADADYAWNGTSLKPYKTVQIPVDFVRQIEMYPDYRNDPALYTALIGALKKVGLTPESLLIGLME</sequence>
<dbReference type="Proteomes" id="UP001320603">
    <property type="component" value="Chromosome"/>
</dbReference>
<dbReference type="RefSeq" id="WP_251966422.1">
    <property type="nucleotide sequence ID" value="NZ_CP146284.1"/>
</dbReference>
<dbReference type="EMBL" id="CP146284">
    <property type="protein sequence ID" value="WWV67035.1"/>
    <property type="molecule type" value="Genomic_DNA"/>
</dbReference>
<proteinExistence type="predicted"/>
<protein>
    <recommendedName>
        <fullName evidence="3">DUF4123 domain-containing protein</fullName>
    </recommendedName>
</protein>
<gene>
    <name evidence="1" type="ORF">NEE14_003325</name>
</gene>
<evidence type="ECO:0008006" key="3">
    <source>
        <dbReference type="Google" id="ProtNLM"/>
    </source>
</evidence>